<dbReference type="RefSeq" id="WP_123228542.1">
    <property type="nucleotide sequence ID" value="NZ_RJSE01000007.1"/>
</dbReference>
<keyword evidence="1" id="KW-1133">Transmembrane helix</keyword>
<dbReference type="AlphaFoldDB" id="A0A3N0CIT8"/>
<comment type="caution">
    <text evidence="2">The sequence shown here is derived from an EMBL/GenBank/DDBJ whole genome shotgun (WGS) entry which is preliminary data.</text>
</comment>
<accession>A0A3N0CIT8</accession>
<evidence type="ECO:0000256" key="1">
    <source>
        <dbReference type="SAM" id="Phobius"/>
    </source>
</evidence>
<keyword evidence="3" id="KW-1185">Reference proteome</keyword>
<gene>
    <name evidence="2" type="ORF">EFK50_16285</name>
</gene>
<name>A0A3N0CIT8_9ACTN</name>
<keyword evidence="1" id="KW-0472">Membrane</keyword>
<dbReference type="Proteomes" id="UP000267128">
    <property type="component" value="Unassembled WGS sequence"/>
</dbReference>
<evidence type="ECO:0000313" key="3">
    <source>
        <dbReference type="Proteomes" id="UP000267128"/>
    </source>
</evidence>
<protein>
    <submittedName>
        <fullName evidence="2">Uncharacterized protein</fullName>
    </submittedName>
</protein>
<dbReference type="EMBL" id="RJSE01000007">
    <property type="protein sequence ID" value="RNL63249.1"/>
    <property type="molecule type" value="Genomic_DNA"/>
</dbReference>
<feature type="transmembrane region" description="Helical" evidence="1">
    <location>
        <begin position="24"/>
        <end position="43"/>
    </location>
</feature>
<evidence type="ECO:0000313" key="2">
    <source>
        <dbReference type="EMBL" id="RNL63249.1"/>
    </source>
</evidence>
<keyword evidence="1" id="KW-0812">Transmembrane</keyword>
<dbReference type="OrthoDB" id="3812796at2"/>
<proteinExistence type="predicted"/>
<organism evidence="2 3">
    <name type="scientific">Nocardioides marmoriginsengisoli</name>
    <dbReference type="NCBI Taxonomy" id="661483"/>
    <lineage>
        <taxon>Bacteria</taxon>
        <taxon>Bacillati</taxon>
        <taxon>Actinomycetota</taxon>
        <taxon>Actinomycetes</taxon>
        <taxon>Propionibacteriales</taxon>
        <taxon>Nocardioidaceae</taxon>
        <taxon>Nocardioides</taxon>
    </lineage>
</organism>
<sequence length="400" mass="43834">MVIVDRLLAWLRTGPGYVPTRWSLLRIAIVTVVALVVAGMVLPGKISTIDDGKYNGLATKTTRNIALPFGDTRGFRPTDRPNSFRVAWVGGSELLGKGLGKRAFIPGVAAKEIGRVGGKPISTDIYYMDAIRLTDELSALTSAVASKPDLVVVSLNPVWVMNDLAVQQWGYLDGNLALHSVDKPALWPVVASLVSPGDAGWKVLSGISGVVNDRYDWGVDLTEKTAGWSFLHEIKDAKPPELSKLAQLGLRRPVDFFFGESQEVEDAAGDVTAAQFAILAREVASRSSFNRTVLRAMMDVVDRAGVDAYFYMPPINAEFYQHPEAKRYVDQVRAMLAEASEGRTNAHLFLDPQGLQDRVPETEYEDIVHVLDPKPEAGVLADDLCKLLKSWNRDPTCEGR</sequence>
<reference evidence="2 3" key="1">
    <citation type="submission" date="2018-11" db="EMBL/GenBank/DDBJ databases">
        <authorList>
            <person name="Li F."/>
        </authorList>
    </citation>
    <scope>NUCLEOTIDE SEQUENCE [LARGE SCALE GENOMIC DNA]</scope>
    <source>
        <strain evidence="2 3">Gsoil 097</strain>
    </source>
</reference>